<organism evidence="3 5">
    <name type="scientific">Nitzschia inconspicua</name>
    <dbReference type="NCBI Taxonomy" id="303405"/>
    <lineage>
        <taxon>Eukaryota</taxon>
        <taxon>Sar</taxon>
        <taxon>Stramenopiles</taxon>
        <taxon>Ochrophyta</taxon>
        <taxon>Bacillariophyta</taxon>
        <taxon>Bacillariophyceae</taxon>
        <taxon>Bacillariophycidae</taxon>
        <taxon>Bacillariales</taxon>
        <taxon>Bacillariaceae</taxon>
        <taxon>Nitzschia</taxon>
    </lineage>
</organism>
<dbReference type="Proteomes" id="UP000693970">
    <property type="component" value="Unassembled WGS sequence"/>
</dbReference>
<gene>
    <name evidence="4" type="ORF">IV203_012678</name>
    <name evidence="3" type="ORF">IV203_014265</name>
</gene>
<feature type="domain" description="EF-hand" evidence="2">
    <location>
        <begin position="1"/>
        <end position="36"/>
    </location>
</feature>
<name>A0A9K3P9C9_9STRA</name>
<dbReference type="PANTHER" id="PTHR23048">
    <property type="entry name" value="MYOSIN LIGHT CHAIN 1, 3"/>
    <property type="match status" value="1"/>
</dbReference>
<evidence type="ECO:0000259" key="2">
    <source>
        <dbReference type="PROSITE" id="PS50222"/>
    </source>
</evidence>
<dbReference type="InterPro" id="IPR050230">
    <property type="entry name" value="CALM/Myosin/TropC-like"/>
</dbReference>
<evidence type="ECO:0000313" key="4">
    <source>
        <dbReference type="EMBL" id="KAG7350081.1"/>
    </source>
</evidence>
<dbReference type="OrthoDB" id="26525at2759"/>
<comment type="caution">
    <text evidence="3">The sequence shown here is derived from an EMBL/GenBank/DDBJ whole genome shotgun (WGS) entry which is preliminary data.</text>
</comment>
<proteinExistence type="predicted"/>
<dbReference type="InterPro" id="IPR002048">
    <property type="entry name" value="EF_hand_dom"/>
</dbReference>
<reference evidence="3" key="1">
    <citation type="journal article" date="2021" name="Sci. Rep.">
        <title>Diploid genomic architecture of Nitzschia inconspicua, an elite biomass production diatom.</title>
        <authorList>
            <person name="Oliver A."/>
            <person name="Podell S."/>
            <person name="Pinowska A."/>
            <person name="Traller J.C."/>
            <person name="Smith S.R."/>
            <person name="McClure R."/>
            <person name="Beliaev A."/>
            <person name="Bohutskyi P."/>
            <person name="Hill E.A."/>
            <person name="Rabines A."/>
            <person name="Zheng H."/>
            <person name="Allen L.Z."/>
            <person name="Kuo A."/>
            <person name="Grigoriev I.V."/>
            <person name="Allen A.E."/>
            <person name="Hazlebeck D."/>
            <person name="Allen E.E."/>
        </authorList>
    </citation>
    <scope>NUCLEOTIDE SEQUENCE</scope>
    <source>
        <strain evidence="3">Hildebrandi</strain>
    </source>
</reference>
<dbReference type="EMBL" id="JAGRRH010000019">
    <property type="protein sequence ID" value="KAG7350081.1"/>
    <property type="molecule type" value="Genomic_DNA"/>
</dbReference>
<evidence type="ECO:0000256" key="1">
    <source>
        <dbReference type="ARBA" id="ARBA00020786"/>
    </source>
</evidence>
<keyword evidence="5" id="KW-1185">Reference proteome</keyword>
<reference evidence="3" key="2">
    <citation type="submission" date="2021-04" db="EMBL/GenBank/DDBJ databases">
        <authorList>
            <person name="Podell S."/>
        </authorList>
    </citation>
    <scope>NUCLEOTIDE SEQUENCE</scope>
    <source>
        <strain evidence="3">Hildebrandi</strain>
    </source>
</reference>
<dbReference type="GO" id="GO:0016460">
    <property type="term" value="C:myosin II complex"/>
    <property type="evidence" value="ECO:0007669"/>
    <property type="project" value="TreeGrafter"/>
</dbReference>
<dbReference type="PROSITE" id="PS50222">
    <property type="entry name" value="EF_HAND_2"/>
    <property type="match status" value="1"/>
</dbReference>
<protein>
    <recommendedName>
        <fullName evidence="1">Calmodulin</fullName>
    </recommendedName>
</protein>
<dbReference type="EMBL" id="JAGRRH010000104">
    <property type="protein sequence ID" value="KAG7336854.1"/>
    <property type="molecule type" value="Genomic_DNA"/>
</dbReference>
<dbReference type="FunFam" id="1.10.238.10:FF:000001">
    <property type="entry name" value="Calmodulin 1"/>
    <property type="match status" value="1"/>
</dbReference>
<dbReference type="AlphaFoldDB" id="A0A9K3P9C9"/>
<evidence type="ECO:0000313" key="3">
    <source>
        <dbReference type="EMBL" id="KAG7336854.1"/>
    </source>
</evidence>
<dbReference type="Pfam" id="PF13499">
    <property type="entry name" value="EF-hand_7"/>
    <property type="match status" value="1"/>
</dbReference>
<dbReference type="PANTHER" id="PTHR23048:SF0">
    <property type="entry name" value="CALMODULIN LIKE 3"/>
    <property type="match status" value="1"/>
</dbReference>
<dbReference type="GO" id="GO:0005509">
    <property type="term" value="F:calcium ion binding"/>
    <property type="evidence" value="ECO:0007669"/>
    <property type="project" value="InterPro"/>
</dbReference>
<evidence type="ECO:0000313" key="5">
    <source>
        <dbReference type="Proteomes" id="UP000693970"/>
    </source>
</evidence>
<accession>A0A9K3P9C9</accession>
<sequence length="72" mass="7934">MSDSEIIECFRLLDTEGKGYIKADDLRRMLTTMGEKMSDRDVDQLLQDAGGGNKVEYEAFVKKMNKAAAGGA</sequence>